<evidence type="ECO:0000313" key="1">
    <source>
        <dbReference type="EMBL" id="GMF02955.1"/>
    </source>
</evidence>
<gene>
    <name evidence="1" type="ORF">Amon02_001162000</name>
</gene>
<accession>A0ACB5U6N9</accession>
<evidence type="ECO:0000313" key="2">
    <source>
        <dbReference type="Proteomes" id="UP001165064"/>
    </source>
</evidence>
<keyword evidence="2" id="KW-1185">Reference proteome</keyword>
<organism evidence="1 2">
    <name type="scientific">Ambrosiozyma monospora</name>
    <name type="common">Yeast</name>
    <name type="synonym">Endomycopsis monosporus</name>
    <dbReference type="NCBI Taxonomy" id="43982"/>
    <lineage>
        <taxon>Eukaryota</taxon>
        <taxon>Fungi</taxon>
        <taxon>Dikarya</taxon>
        <taxon>Ascomycota</taxon>
        <taxon>Saccharomycotina</taxon>
        <taxon>Pichiomycetes</taxon>
        <taxon>Pichiales</taxon>
        <taxon>Pichiaceae</taxon>
        <taxon>Ambrosiozyma</taxon>
    </lineage>
</organism>
<comment type="caution">
    <text evidence="1">The sequence shown here is derived from an EMBL/GenBank/DDBJ whole genome shotgun (WGS) entry which is preliminary data.</text>
</comment>
<name>A0ACB5U6N9_AMBMO</name>
<reference evidence="1" key="1">
    <citation type="submission" date="2023-04" db="EMBL/GenBank/DDBJ databases">
        <title>Ambrosiozyma monospora NBRC 10751.</title>
        <authorList>
            <person name="Ichikawa N."/>
            <person name="Sato H."/>
            <person name="Tonouchi N."/>
        </authorList>
    </citation>
    <scope>NUCLEOTIDE SEQUENCE</scope>
    <source>
        <strain evidence="1">NBRC 10751</strain>
    </source>
</reference>
<dbReference type="EMBL" id="BSXS01012752">
    <property type="protein sequence ID" value="GMF02955.1"/>
    <property type="molecule type" value="Genomic_DNA"/>
</dbReference>
<proteinExistence type="predicted"/>
<protein>
    <submittedName>
        <fullName evidence="1">Unnamed protein product</fullName>
    </submittedName>
</protein>
<dbReference type="Proteomes" id="UP001165064">
    <property type="component" value="Unassembled WGS sequence"/>
</dbReference>
<sequence>MKSLDSYLTPDKDIVKFIGYNSILDDIMVLVLQELGFLATVFTHDDFNDIAEFVISRSIPMKHLLIGDTIGSSKLEHTPNKLAFIQCFREVTVHNIDYILSEEKQMSYLKCVTLFTISTKTLLSVLQVKCGGFENFPRLVNLELLICDIQSIDTNLVETHVTKWMVHNARLPLNLKLSFGVYSENVDLVKKLVENWRSFSSGIHDDGRKQRLLKLSISIGDDTNDEEKVLECHTALETIICNNRDITTSSLSLGKLPSLEASDAYSGLANCSSIL</sequence>